<dbReference type="InterPro" id="IPR014756">
    <property type="entry name" value="Ig_E-set"/>
</dbReference>
<dbReference type="Gene3D" id="1.25.40.20">
    <property type="entry name" value="Ankyrin repeat-containing domain"/>
    <property type="match status" value="1"/>
</dbReference>
<dbReference type="SMART" id="SM00248">
    <property type="entry name" value="ANK"/>
    <property type="match status" value="2"/>
</dbReference>
<reference evidence="10" key="1">
    <citation type="submission" date="2018-02" db="EMBL/GenBank/DDBJ databases">
        <authorList>
            <person name="Cohen D.B."/>
            <person name="Kent A.D."/>
        </authorList>
    </citation>
    <scope>NUCLEOTIDE SEQUENCE</scope>
</reference>
<dbReference type="PROSITE" id="PS50088">
    <property type="entry name" value="ANK_REPEAT"/>
    <property type="match status" value="1"/>
</dbReference>
<evidence type="ECO:0000313" key="10">
    <source>
        <dbReference type="EMBL" id="SPC97755.1"/>
    </source>
</evidence>
<evidence type="ECO:0000256" key="2">
    <source>
        <dbReference type="ARBA" id="ARBA00008267"/>
    </source>
</evidence>
<dbReference type="AlphaFoldDB" id="A0A2N9GE19"/>
<comment type="subcellular location">
    <subcellularLocation>
        <location evidence="1">Nucleus</location>
    </subcellularLocation>
</comment>
<evidence type="ECO:0000256" key="1">
    <source>
        <dbReference type="ARBA" id="ARBA00004123"/>
    </source>
</evidence>
<feature type="domain" description="CG-1" evidence="9">
    <location>
        <begin position="121"/>
        <end position="249"/>
    </location>
</feature>
<dbReference type="GO" id="GO:0003690">
    <property type="term" value="F:double-stranded DNA binding"/>
    <property type="evidence" value="ECO:0007669"/>
    <property type="project" value="TreeGrafter"/>
</dbReference>
<keyword evidence="6" id="KW-0539">Nucleus</keyword>
<dbReference type="PANTHER" id="PTHR23335">
    <property type="entry name" value="CALMODULIN-BINDING TRANSCRIPTION ACTIVATOR CAMTA"/>
    <property type="match status" value="1"/>
</dbReference>
<feature type="compositionally biased region" description="Low complexity" evidence="8">
    <location>
        <begin position="249"/>
        <end position="269"/>
    </location>
</feature>
<evidence type="ECO:0000256" key="3">
    <source>
        <dbReference type="ARBA" id="ARBA00023043"/>
    </source>
</evidence>
<dbReference type="Gene3D" id="2.60.40.10">
    <property type="entry name" value="Immunoglobulins"/>
    <property type="match status" value="1"/>
</dbReference>
<evidence type="ECO:0000256" key="6">
    <source>
        <dbReference type="ARBA" id="ARBA00023242"/>
    </source>
</evidence>
<dbReference type="PROSITE" id="PS50096">
    <property type="entry name" value="IQ"/>
    <property type="match status" value="1"/>
</dbReference>
<dbReference type="InterPro" id="IPR036770">
    <property type="entry name" value="Ankyrin_rpt-contain_sf"/>
</dbReference>
<dbReference type="InterPro" id="IPR002110">
    <property type="entry name" value="Ankyrin_rpt"/>
</dbReference>
<dbReference type="PROSITE" id="PS50297">
    <property type="entry name" value="ANK_REP_REGION"/>
    <property type="match status" value="1"/>
</dbReference>
<organism evidence="10">
    <name type="scientific">Fagus sylvatica</name>
    <name type="common">Beechnut</name>
    <dbReference type="NCBI Taxonomy" id="28930"/>
    <lineage>
        <taxon>Eukaryota</taxon>
        <taxon>Viridiplantae</taxon>
        <taxon>Streptophyta</taxon>
        <taxon>Embryophyta</taxon>
        <taxon>Tracheophyta</taxon>
        <taxon>Spermatophyta</taxon>
        <taxon>Magnoliopsida</taxon>
        <taxon>eudicotyledons</taxon>
        <taxon>Gunneridae</taxon>
        <taxon>Pentapetalae</taxon>
        <taxon>rosids</taxon>
        <taxon>fabids</taxon>
        <taxon>Fagales</taxon>
        <taxon>Fagaceae</taxon>
        <taxon>Fagus</taxon>
    </lineage>
</organism>
<dbReference type="PANTHER" id="PTHR23335:SF3">
    <property type="entry name" value="CALMODULIN-BINDING TRANSCRIPTION ACTIVATOR 5"/>
    <property type="match status" value="1"/>
</dbReference>
<dbReference type="GO" id="GO:0003712">
    <property type="term" value="F:transcription coregulator activity"/>
    <property type="evidence" value="ECO:0007669"/>
    <property type="project" value="TreeGrafter"/>
</dbReference>
<feature type="region of interest" description="Disordered" evidence="8">
    <location>
        <begin position="1030"/>
        <end position="1055"/>
    </location>
</feature>
<accession>A0A2N9GE19</accession>
<name>A0A2N9GE19_FAGSY</name>
<comment type="similarity">
    <text evidence="2">Belongs to the CAMTA family.</text>
</comment>
<dbReference type="GO" id="GO:0006357">
    <property type="term" value="P:regulation of transcription by RNA polymerase II"/>
    <property type="evidence" value="ECO:0007669"/>
    <property type="project" value="TreeGrafter"/>
</dbReference>
<dbReference type="GO" id="GO:0005634">
    <property type="term" value="C:nucleus"/>
    <property type="evidence" value="ECO:0007669"/>
    <property type="project" value="UniProtKB-SubCell"/>
</dbReference>
<feature type="repeat" description="ANK" evidence="7">
    <location>
        <begin position="670"/>
        <end position="702"/>
    </location>
</feature>
<evidence type="ECO:0000256" key="5">
    <source>
        <dbReference type="ARBA" id="ARBA00023163"/>
    </source>
</evidence>
<sequence>MVSLMLLEELMRNLINQELKAWPGQNHELHRLWLTTIKGEEEALSGTTLEPKRNPKYSRLLSTVVLLIKSQHNSKSGKGAPSAIGQVHGSGLEFWAQQPINTSSTHLQLITRRHLAPDLDLANIMEEAGTRWLRPNEIHAILSNHKYFSIHVKPVTLPKSGTIVLFDRKMLRNFRKDGHNWKKKKDGKTVKEAHEHLKVRLVMKKGSMYTMHMAKITRPSFAGCYWLLDKSLEHIVLVHYRETQELQGSPGTPVNSNSSSGSSAPLPLTEELDSGANHAHYGSKKELLGPGDNLTVQNHQLTLYEINTLEWDDLLLTNDSNNSIAHKGGKVSSFDQTNQAVHGFFHDGVNNFSAEVSSFGNLTEPISRIDSVRASFPDSIYDQAMKGQVNTNMPRRDSITMGTNDSLDILVNDGLQSQGQFWKNLKSDQVYFHQKLMAGTVVQASCLAQQILVTGFLHEEYRHLVKSSLHCVCGDVCVPTETVQVGVYRCFVLPHSPGLVNLFMSIDGHKPISQVLNFEYRIPSLVDPKISLEEKCWLEDFRVQLQLSHLLFSTSKNLNILSSKVSPNALKEAKKFSHKTSNILNSWEYFIKSIEEDKIPFPQAKDNLFELTLKNRLMEWLLERVVERSKATEYDAQGRGVIHLCAILGYTWAVPLFSWSGFSLDHRDKYGWTALHWAAYYGREKMVAVLLSAGAKPNLVTDPTPKNPGGSTAADLASLRGYEGLAAFLSEKALVEQFNDMSIAGNISGSLDTSSSDAVNTDNLSEDQLNLKDTLAAYRTTAEAAARIQAAFRERSLKLRTKEVEFSLPEDEARSIVAALKIQHAFRSYESKKRMAAAALKEMKHGYGNLGAVPVPGTAEVRVGYGSGTGWVRARLKVAKNDVVFRQKYSTLSLSLYHPPSAATLTSSAYRRRCTVSSDLDLRRRKISGCSVFRLPFLFTGHLSLSPLGLKAEAPFSLCLSFQAQTAFFSLFTFHSSNSFNMWLLSVDFKCGRQYRKILWSVGVLEKVVLRWRLKRKGFRGFQVDPMEAVPDQTQESDTEEDFYRTSRQQAEERGERSVVRVQAMFRSKKAQEEYRRMKLTHNEAKVCDSCGVI</sequence>
<protein>
    <recommendedName>
        <fullName evidence="9">CG-1 domain-containing protein</fullName>
    </recommendedName>
</protein>
<dbReference type="SUPFAM" id="SSF81296">
    <property type="entry name" value="E set domains"/>
    <property type="match status" value="1"/>
</dbReference>
<gene>
    <name evidence="10" type="ORF">FSB_LOCUS25637</name>
</gene>
<evidence type="ECO:0000259" key="9">
    <source>
        <dbReference type="PROSITE" id="PS51437"/>
    </source>
</evidence>
<proteinExistence type="inferred from homology"/>
<dbReference type="InterPro" id="IPR013783">
    <property type="entry name" value="Ig-like_fold"/>
</dbReference>
<dbReference type="Pfam" id="PF12796">
    <property type="entry name" value="Ank_2"/>
    <property type="match status" value="1"/>
</dbReference>
<keyword evidence="4" id="KW-0010">Activator</keyword>
<dbReference type="InterPro" id="IPR005559">
    <property type="entry name" value="CG-1_dom"/>
</dbReference>
<dbReference type="EMBL" id="OIVN01001795">
    <property type="protein sequence ID" value="SPC97755.1"/>
    <property type="molecule type" value="Genomic_DNA"/>
</dbReference>
<evidence type="ECO:0000256" key="8">
    <source>
        <dbReference type="SAM" id="MobiDB-lite"/>
    </source>
</evidence>
<keyword evidence="5" id="KW-0804">Transcription</keyword>
<dbReference type="Pfam" id="PF03859">
    <property type="entry name" value="CG-1"/>
    <property type="match status" value="1"/>
</dbReference>
<dbReference type="SMART" id="SM01076">
    <property type="entry name" value="CG-1"/>
    <property type="match status" value="1"/>
</dbReference>
<evidence type="ECO:0000256" key="4">
    <source>
        <dbReference type="ARBA" id="ARBA00023159"/>
    </source>
</evidence>
<feature type="compositionally biased region" description="Basic and acidic residues" evidence="8">
    <location>
        <begin position="1042"/>
        <end position="1055"/>
    </location>
</feature>
<evidence type="ECO:0000256" key="7">
    <source>
        <dbReference type="PROSITE-ProRule" id="PRU00023"/>
    </source>
</evidence>
<feature type="region of interest" description="Disordered" evidence="8">
    <location>
        <begin position="246"/>
        <end position="275"/>
    </location>
</feature>
<dbReference type="SUPFAM" id="SSF48403">
    <property type="entry name" value="Ankyrin repeat"/>
    <property type="match status" value="1"/>
</dbReference>
<keyword evidence="3 7" id="KW-0040">ANK repeat</keyword>
<dbReference type="PROSITE" id="PS51437">
    <property type="entry name" value="CG_1"/>
    <property type="match status" value="1"/>
</dbReference>